<evidence type="ECO:0000256" key="1">
    <source>
        <dbReference type="SAM" id="Coils"/>
    </source>
</evidence>
<sequence>NTSSANEKLRNIAERLNQSKRKIEKSKAVRSRLSRAGSDTSDDFSISTNLNESERSYSSLSFSRDDDQNLPKSRSETPAMDKFNQLRIQMEQNRQKMVERESSRRDIEHRLTDLKQITSEFNKSTCDLSTIQSSSIVSHQGSSIDFERLKYLEGRVKLLESELENKESIKKPAENENCIKDLQNKILDLEENLREKECIIQARTQAVSLMSENLSIKGKNTVDMLEDTRQEMYKMQTNFLLAESNFNSELARLKMEVDDKNVKISNLEEMNNILETARYDLTIENSSLKRKIEQDEMGLHFITEEEIDEAKNSEKCNEIDNLTTIIQSLNEEISSYKNKNEILQESMEKLENHIKELESINHNLDVTLEEKTIEINVLNANFSVLQEKLQNVPKKLFPSTEADEAESAKLKQQLDEANKKMIKLKLQIKQLQKQIDTFKKTSNVHEDDDTDSHITQSIDSHITAQISSSSNESIEIVEKHEVESYQQRQSSKAEVDESREILKKIHALTIENEKYQNEIQTLQEECHKLQESNKNLEKEKNSIGRKLDETVNEKITLESNIQVAETLQLTLQNRIDKMQQQMNSSAENSPSRSTAFADKDSFQEVLKSVDNEIQKYNKNQDKNTKLKISKKLVNQAKNLHQMTSLLLEKYNQNLEECALLEIKIEQLKDDESESEEVKRLKDLLMQAQNSQIEKIDQNELLKEELNKKSLLYEELQLKTKGIEGLIEENVGETIQLLKEELIRKNQELEDIREKFRDFEKTTEELQIKPNDLLEKLKEQEHINECLLYEIEELKDNKLNLTLHDDDNDMEIIELKSKLDTANKEIEILKNLAEEQKDQLISSYQEHENEMLVKIKEIENYRIKAVQMQDEINRLQSENAKINQMYCEKLKTECNKLNALIDERELELRNKQDTIDSLNKQIIELYGTMEENSNKIVEKEDEISYLQQILDSRKDEINSLNEKLNQHKSTICDLQCQLRQNSQSDDMKIKLENRIKELENINENLDIKNKETLDKCKKLAANLKRKIAQCSEIEQKLINSTNNTELIEKIEMYEKQNQLLTSQNECIQQDLLTQKQQFDSEIKLLNSQNSELNEQLNNLNNEFQKIIQTRSKLQEEHDECQKAIQQLTDDLSSKNKKIDKCKAVLKEKNSEIQKLQQSAQLHQSAQQQLAQLQELLSQQTSEHQNLISEYDLCSNENKELKEKLSKLRDNFVSMDETQHQQTIILQKLEDERDNLLDKISLNEKLINEQTTQLERLDEIENENLSLAKKCSSLENELKSSLAATEKKLLEKDAEIDELELELTNQLTKIEDERKVLQENLQRTQDKNTELKDENVRLQESLNSLEQIQSDYEKDMTWLKLQNDNLNQDSIDAQELRIQVAQYEHDLQTLRQQISDMDAIRTQLSQNQTDDQVMIQNETIKLREMLAEKEAQLLDYQQRNLQLQMSAFSGISPEDPFSSLGQTSLDKIADLEKELQEKTRQINELIIEKNTIEKEKQEMLENHKISAPVHENVPALSTSKFFEASSESDNTFLESVIEKKTYATETNVPIEINTMEKQLNEKNNEIDKLNEKIVECENKLQQMYMLQDEIDILNTRNKDLKEEYDQKCVELEHAKVKLLELEHKLITMEENIVTPTTSAFFENEPQSSVFEEIIVPKKSYTYQTDEQVVKECSTSKNLDELVIELESKKAEIERLNKFISEYKEKCEKCFQYQDELEILKTQNEMIKDELQCKSEKLNAANLQLQQFRDKLEEIHESRASAILDTGNRVPVVEEIITPKIAYNIFDDDSWNSQEAILEEKHQETLESSESFMLNSLKNEIQQKNKYIEELEIAKEREINELKVKSGKILKKLKDYKAKLDLMETNVFQKSPSVESNDLDYFLQEELKSQIKVLEEKLQESRKLNEKESIEKQSLLKRIDVLTSANEKLIENKEIYDIQTENYLSKIRELTSNIQKMNEWDNNQQPTSNEKLLNYDAQEYGNKIKQLESEIKSIKVDNEELQALYDEELANIKRLEKQKNSEINELIQKIDALSCDSETIKHNLESLSDQNQLKTNENEQLSLQLNEIMQKNSSLLLQIEEMNKNVLISADSDNENRILELNGELQYKNAEIAHLNQTIEQLKAEDQTQGLVQEILHKNQEIINLRSKINQLENNAIELENNLSLQLTQQNFNISLESIHELEKLNNELKIEKESMLHELNVLNDQVIKSIAFEDKMNLELDSKNIEIQALKTSLEQIKNQSISSHETMNETKINELNAYWSNIVDQRCKDISEKLEQRLEAREIEFAQIEATLLTEINRLKSNDNQLPENEMIEKMKQALESQEMEIVQLQEQLAIRSAEYAKMCAQFDPFATQQTSMVTVEPKLQKNVNTDSEVDRVPRSELEFAMYLAYQRDMRCEELELELRNLLEERDTLQLKLSNALRQNENIKQKAILQQSTADLTGESSDISKTTTPEKSLQQIVQESGISAASTSDLSSKLLELHSISYEKDKVLQEKRNERLNQMNLIQRDVANLPVEAAAKITGADISQAQETQSASSVLLNWILGKSSGNSS</sequence>
<dbReference type="Gene3D" id="1.10.287.1490">
    <property type="match status" value="1"/>
</dbReference>
<accession>W4VRU4</accession>
<protein>
    <submittedName>
        <fullName evidence="3">Putative lava lamp</fullName>
    </submittedName>
</protein>
<evidence type="ECO:0000256" key="2">
    <source>
        <dbReference type="SAM" id="MobiDB-lite"/>
    </source>
</evidence>
<feature type="coiled-coil region" evidence="1">
    <location>
        <begin position="2395"/>
        <end position="2429"/>
    </location>
</feature>
<feature type="coiled-coil region" evidence="1">
    <location>
        <begin position="1881"/>
        <end position="1929"/>
    </location>
</feature>
<dbReference type="PANTHER" id="PTHR23159:SF60">
    <property type="entry name" value="SPINDLE ASSEMBLY ABNORMAL PROTEIN 4"/>
    <property type="match status" value="1"/>
</dbReference>
<feature type="coiled-coil region" evidence="1">
    <location>
        <begin position="1673"/>
        <end position="1755"/>
    </location>
</feature>
<feature type="coiled-coil region" evidence="1">
    <location>
        <begin position="498"/>
        <end position="619"/>
    </location>
</feature>
<feature type="compositionally biased region" description="Basic residues" evidence="2">
    <location>
        <begin position="18"/>
        <end position="33"/>
    </location>
</feature>
<feature type="coiled-coil region" evidence="1">
    <location>
        <begin position="312"/>
        <end position="448"/>
    </location>
</feature>
<feature type="coiled-coil region" evidence="1">
    <location>
        <begin position="949"/>
        <end position="1398"/>
    </location>
</feature>
<feature type="coiled-coil region" evidence="1">
    <location>
        <begin position="149"/>
        <end position="199"/>
    </location>
</feature>
<keyword evidence="1" id="KW-0175">Coiled coil</keyword>
<name>W4VRU4_9DIPT</name>
<proteinExistence type="evidence at transcript level"/>
<feature type="compositionally biased region" description="Polar residues" evidence="2">
    <location>
        <begin position="37"/>
        <end position="48"/>
    </location>
</feature>
<feature type="coiled-coil region" evidence="1">
    <location>
        <begin position="1811"/>
        <end position="1845"/>
    </location>
</feature>
<feature type="coiled-coil region" evidence="1">
    <location>
        <begin position="1974"/>
        <end position="2238"/>
    </location>
</feature>
<feature type="coiled-coil region" evidence="1">
    <location>
        <begin position="1424"/>
        <end position="1500"/>
    </location>
</feature>
<feature type="coiled-coil region" evidence="1">
    <location>
        <begin position="650"/>
        <end position="920"/>
    </location>
</feature>
<dbReference type="EMBL" id="GANO01000442">
    <property type="protein sequence ID" value="JAB59429.1"/>
    <property type="molecule type" value="mRNA"/>
</dbReference>
<reference evidence="3" key="1">
    <citation type="journal article" date="2014" name="Insect Biochem. Mol. Biol.">
        <title>An insight into the sialome of the frog biting fly, Corethrella appendiculata.</title>
        <authorList>
            <person name="Ribeiro J.M.C."/>
            <person name="Chagas A.C."/>
            <person name="Pham V.M."/>
            <person name="Lounibos L.P."/>
            <person name="Calvo E."/>
        </authorList>
    </citation>
    <scope>NUCLEOTIDE SEQUENCE</scope>
    <source>
        <tissue evidence="3">Salivary glands</tissue>
    </source>
</reference>
<dbReference type="PANTHER" id="PTHR23159">
    <property type="entry name" value="CENTROSOMAL PROTEIN 2"/>
    <property type="match status" value="1"/>
</dbReference>
<feature type="region of interest" description="Disordered" evidence="2">
    <location>
        <begin position="15"/>
        <end position="82"/>
    </location>
</feature>
<feature type="coiled-coil region" evidence="1">
    <location>
        <begin position="1550"/>
        <end position="1629"/>
    </location>
</feature>
<feature type="non-terminal residue" evidence="3">
    <location>
        <position position="1"/>
    </location>
</feature>
<evidence type="ECO:0000313" key="3">
    <source>
        <dbReference type="EMBL" id="JAB59429.1"/>
    </source>
</evidence>
<feature type="coiled-coil region" evidence="1">
    <location>
        <begin position="2270"/>
        <end position="2338"/>
    </location>
</feature>
<feature type="coiled-coil region" evidence="1">
    <location>
        <begin position="250"/>
        <end position="277"/>
    </location>
</feature>
<organism evidence="3">
    <name type="scientific">Corethrella appendiculata</name>
    <dbReference type="NCBI Taxonomy" id="1370023"/>
    <lineage>
        <taxon>Eukaryota</taxon>
        <taxon>Metazoa</taxon>
        <taxon>Ecdysozoa</taxon>
        <taxon>Arthropoda</taxon>
        <taxon>Hexapoda</taxon>
        <taxon>Insecta</taxon>
        <taxon>Pterygota</taxon>
        <taxon>Neoptera</taxon>
        <taxon>Endopterygota</taxon>
        <taxon>Diptera</taxon>
        <taxon>Nematocera</taxon>
        <taxon>Culicoidea</taxon>
        <taxon>Chaoboridae</taxon>
        <taxon>Corethrella</taxon>
    </lineage>
</organism>
<feature type="compositionally biased region" description="Basic and acidic residues" evidence="2">
    <location>
        <begin position="63"/>
        <end position="75"/>
    </location>
</feature>